<dbReference type="Proteomes" id="UP000593758">
    <property type="component" value="Chromosome"/>
</dbReference>
<proteinExistence type="predicted"/>
<evidence type="ECO:0000259" key="2">
    <source>
        <dbReference type="SMART" id="SM00507"/>
    </source>
</evidence>
<dbReference type="AlphaFoldDB" id="A0A7M1SVS0"/>
<dbReference type="EMBL" id="CP063169">
    <property type="protein sequence ID" value="QOR71686.1"/>
    <property type="molecule type" value="Genomic_DNA"/>
</dbReference>
<organism evidence="3 4">
    <name type="scientific">Ruania alkalisoli</name>
    <dbReference type="NCBI Taxonomy" id="2779775"/>
    <lineage>
        <taxon>Bacteria</taxon>
        <taxon>Bacillati</taxon>
        <taxon>Actinomycetota</taxon>
        <taxon>Actinomycetes</taxon>
        <taxon>Micrococcales</taxon>
        <taxon>Ruaniaceae</taxon>
        <taxon>Ruania</taxon>
    </lineage>
</organism>
<feature type="domain" description="HNH nuclease" evidence="2">
    <location>
        <begin position="361"/>
        <end position="411"/>
    </location>
</feature>
<sequence length="543" mass="56960">MRSTAAATEAGEAPGASVVLAAVRSIRSGLRSAATSADLAALGNTGRVDLLRELEELAGSVAAVQARLSADLDASIRAERAGVGIPPEQQGAGVATQVALARRVSPVRGGQYLGMGKALVNEMPHTMAALAGGELSEWRATLLVRESACLSVEDRAAFDAELCADPERFAGWGDKRFVAEARALTTQLDQAALVRRAAKAEADRRVTIRPAPDVMAQVTALVPVAQGVAVYAALTRRADELNAQGDPRSTSQLMADTLVERVTGHARAEDVPIQVQVVMSDRALLDGADEAAHVNEYGTVPSRWARELVARAAEQGGAVDASRRRSHETRGVGVWVRRLFTRPASGELVAMQSRARRAPAGLAAFIRARDRTCRTPWCDAPIRHIDHVTDHAGGGPTEESNLQGLCEACNYAKTAPGWSARAEYDVAGGSEGVRGGPPHGSRFADTACGGHRVQTTTPTGHAYLSRPPRPPGFTTPLRLPGSVLPPLALARTLRPPGSAAGTFLNRADERAAAYARELEEAYAGAGPPTLTSAGRVRGSPVAA</sequence>
<gene>
    <name evidence="3" type="ORF">IM660_05245</name>
</gene>
<keyword evidence="4" id="KW-1185">Reference proteome</keyword>
<dbReference type="RefSeq" id="WP_193498341.1">
    <property type="nucleotide sequence ID" value="NZ_CP063169.1"/>
</dbReference>
<dbReference type="SMART" id="SM00507">
    <property type="entry name" value="HNHc"/>
    <property type="match status" value="1"/>
</dbReference>
<protein>
    <submittedName>
        <fullName evidence="3">DUF222 domain-containing protein</fullName>
    </submittedName>
</protein>
<evidence type="ECO:0000256" key="1">
    <source>
        <dbReference type="SAM" id="MobiDB-lite"/>
    </source>
</evidence>
<evidence type="ECO:0000313" key="4">
    <source>
        <dbReference type="Proteomes" id="UP000593758"/>
    </source>
</evidence>
<feature type="region of interest" description="Disordered" evidence="1">
    <location>
        <begin position="524"/>
        <end position="543"/>
    </location>
</feature>
<evidence type="ECO:0000313" key="3">
    <source>
        <dbReference type="EMBL" id="QOR71686.1"/>
    </source>
</evidence>
<dbReference type="InterPro" id="IPR003615">
    <property type="entry name" value="HNH_nuc"/>
</dbReference>
<dbReference type="GO" id="GO:0008270">
    <property type="term" value="F:zinc ion binding"/>
    <property type="evidence" value="ECO:0007669"/>
    <property type="project" value="InterPro"/>
</dbReference>
<dbReference type="KEGG" id="halt:IM660_05245"/>
<dbReference type="CDD" id="cd00085">
    <property type="entry name" value="HNHc"/>
    <property type="match status" value="1"/>
</dbReference>
<dbReference type="Gene3D" id="1.10.30.50">
    <property type="match status" value="1"/>
</dbReference>
<accession>A0A7M1SVS0</accession>
<dbReference type="GO" id="GO:0003676">
    <property type="term" value="F:nucleic acid binding"/>
    <property type="evidence" value="ECO:0007669"/>
    <property type="project" value="InterPro"/>
</dbReference>
<dbReference type="Pfam" id="PF01844">
    <property type="entry name" value="HNH"/>
    <property type="match status" value="1"/>
</dbReference>
<reference evidence="3 4" key="1">
    <citation type="submission" date="2020-10" db="EMBL/GenBank/DDBJ databases">
        <title>Haloactinobacterium sp. RN3S43, a bacterium isolated from saline soil.</title>
        <authorList>
            <person name="Sun J.-Q."/>
        </authorList>
    </citation>
    <scope>NUCLEOTIDE SEQUENCE [LARGE SCALE GENOMIC DNA]</scope>
    <source>
        <strain evidence="3 4">RN3S43</strain>
    </source>
</reference>
<dbReference type="GO" id="GO:0004519">
    <property type="term" value="F:endonuclease activity"/>
    <property type="evidence" value="ECO:0007669"/>
    <property type="project" value="InterPro"/>
</dbReference>
<dbReference type="InterPro" id="IPR002711">
    <property type="entry name" value="HNH"/>
</dbReference>
<name>A0A7M1SVS0_9MICO</name>